<dbReference type="AlphaFoldDB" id="A0A222E3V6"/>
<sequence>MITARAPDLHIERFCQTNDLSGIRPQSVTSDNEMPRALHAKFALTLTE</sequence>
<evidence type="ECO:0000313" key="2">
    <source>
        <dbReference type="Proteomes" id="UP000203589"/>
    </source>
</evidence>
<keyword evidence="2" id="KW-1185">Reference proteome</keyword>
<accession>A0A222E3V6</accession>
<dbReference type="EMBL" id="CP022540">
    <property type="protein sequence ID" value="ASP20842.1"/>
    <property type="molecule type" value="Genomic_DNA"/>
</dbReference>
<organism evidence="1 2">
    <name type="scientific">Antarctobacter heliothermus</name>
    <dbReference type="NCBI Taxonomy" id="74033"/>
    <lineage>
        <taxon>Bacteria</taxon>
        <taxon>Pseudomonadati</taxon>
        <taxon>Pseudomonadota</taxon>
        <taxon>Alphaproteobacteria</taxon>
        <taxon>Rhodobacterales</taxon>
        <taxon>Roseobacteraceae</taxon>
        <taxon>Antarctobacter</taxon>
    </lineage>
</organism>
<gene>
    <name evidence="1" type="ORF">ANTHELSMS3_02164</name>
</gene>
<dbReference type="KEGG" id="aht:ANTHELSMS3_02164"/>
<protein>
    <submittedName>
        <fullName evidence="1">Uncharacterized protein</fullName>
    </submittedName>
</protein>
<dbReference type="Proteomes" id="UP000203589">
    <property type="component" value="Chromosome"/>
</dbReference>
<name>A0A222E3V6_9RHOB</name>
<evidence type="ECO:0000313" key="1">
    <source>
        <dbReference type="EMBL" id="ASP20842.1"/>
    </source>
</evidence>
<proteinExistence type="predicted"/>
<reference evidence="1 2" key="1">
    <citation type="submission" date="2017-07" db="EMBL/GenBank/DDBJ databases">
        <title>Genome Sequence of Antarctobacter heliothermus Strain SMS3 Isolated from a culture of the Diatom Skeletonema marinoi.</title>
        <authorList>
            <person name="Topel M."/>
            <person name="Pinder M.I.M."/>
            <person name="Johansson O.N."/>
            <person name="Kourtchenko O."/>
            <person name="Godhe A."/>
            <person name="Clarke A.K."/>
        </authorList>
    </citation>
    <scope>NUCLEOTIDE SEQUENCE [LARGE SCALE GENOMIC DNA]</scope>
    <source>
        <strain evidence="1 2">SMS3</strain>
    </source>
</reference>